<dbReference type="OrthoDB" id="551126at2759"/>
<gene>
    <name evidence="2" type="ORF">CEUSTIGMA_g4586.t1</name>
</gene>
<evidence type="ECO:0000313" key="2">
    <source>
        <dbReference type="EMBL" id="GAX77140.1"/>
    </source>
</evidence>
<feature type="region of interest" description="Disordered" evidence="1">
    <location>
        <begin position="295"/>
        <end position="320"/>
    </location>
</feature>
<feature type="compositionally biased region" description="Basic and acidic residues" evidence="1">
    <location>
        <begin position="183"/>
        <end position="194"/>
    </location>
</feature>
<protein>
    <submittedName>
        <fullName evidence="2">Uncharacterized protein</fullName>
    </submittedName>
</protein>
<dbReference type="EMBL" id="BEGY01000022">
    <property type="protein sequence ID" value="GAX77140.1"/>
    <property type="molecule type" value="Genomic_DNA"/>
</dbReference>
<evidence type="ECO:0000256" key="1">
    <source>
        <dbReference type="SAM" id="MobiDB-lite"/>
    </source>
</evidence>
<reference evidence="2 3" key="1">
    <citation type="submission" date="2017-08" db="EMBL/GenBank/DDBJ databases">
        <title>Acidophilic green algal genome provides insights into adaptation to an acidic environment.</title>
        <authorList>
            <person name="Hirooka S."/>
            <person name="Hirose Y."/>
            <person name="Kanesaki Y."/>
            <person name="Higuchi S."/>
            <person name="Fujiwara T."/>
            <person name="Onuma R."/>
            <person name="Era A."/>
            <person name="Ohbayashi R."/>
            <person name="Uzuka A."/>
            <person name="Nozaki H."/>
            <person name="Yoshikawa H."/>
            <person name="Miyagishima S.Y."/>
        </authorList>
    </citation>
    <scope>NUCLEOTIDE SEQUENCE [LARGE SCALE GENOMIC DNA]</scope>
    <source>
        <strain evidence="2 3">NIES-2499</strain>
    </source>
</reference>
<sequence>MLCTKVRHIKPCSMVRNLRICVRLSCVAAEYEQPYVSKRAQNTQAVPQWSLQNDVRAMSLLLLLSESIKRATHGGTLLVNQPPRDLLVLPEAMDQMNSCIIILEPYRSLPGSSVMLPLHDQSHIAGSMGRHAVGLTYEVLVAYSDTFHTTSAMFKMTYANAAARQLLQDMHSSHALATSAAVEDTRVDSGRTEEQQQPFGGSHSITPDDSTACIKEENKRPSASAASTYYNSLESSTLNRNDSQCLHISLPSNSQPYGKFWWLEPNSKEPSSALPRFELVKDLTMQASWLGEHRKIKGGRSSGGGSHESMSPTEQEVQQGSMAKAVDLESMAGNSMELKMDALVLDVCSPSGRDIGRALLFDRWVFSDGRLGRPLVPALYPTQIPDASSVPEAEEQVKFQADHVRNLKVHLGLGNQDALVAESVSLLQTKKAAALYVRKLHNAYTGSSSQLVDLVSTWLKN</sequence>
<name>A0A250X2Z9_9CHLO</name>
<dbReference type="Proteomes" id="UP000232323">
    <property type="component" value="Unassembled WGS sequence"/>
</dbReference>
<evidence type="ECO:0000313" key="3">
    <source>
        <dbReference type="Proteomes" id="UP000232323"/>
    </source>
</evidence>
<feature type="region of interest" description="Disordered" evidence="1">
    <location>
        <begin position="178"/>
        <end position="210"/>
    </location>
</feature>
<keyword evidence="3" id="KW-1185">Reference proteome</keyword>
<accession>A0A250X2Z9</accession>
<proteinExistence type="predicted"/>
<organism evidence="2 3">
    <name type="scientific">Chlamydomonas eustigma</name>
    <dbReference type="NCBI Taxonomy" id="1157962"/>
    <lineage>
        <taxon>Eukaryota</taxon>
        <taxon>Viridiplantae</taxon>
        <taxon>Chlorophyta</taxon>
        <taxon>core chlorophytes</taxon>
        <taxon>Chlorophyceae</taxon>
        <taxon>CS clade</taxon>
        <taxon>Chlamydomonadales</taxon>
        <taxon>Chlamydomonadaceae</taxon>
        <taxon>Chlamydomonas</taxon>
    </lineage>
</organism>
<feature type="compositionally biased region" description="Polar residues" evidence="1">
    <location>
        <begin position="195"/>
        <end position="209"/>
    </location>
</feature>
<dbReference type="AlphaFoldDB" id="A0A250X2Z9"/>
<comment type="caution">
    <text evidence="2">The sequence shown here is derived from an EMBL/GenBank/DDBJ whole genome shotgun (WGS) entry which is preliminary data.</text>
</comment>